<accession>A0A3F2RCG4</accession>
<dbReference type="Proteomes" id="UP000277300">
    <property type="component" value="Unassembled WGS sequence"/>
</dbReference>
<evidence type="ECO:0000313" key="3">
    <source>
        <dbReference type="EMBL" id="RLN60611.1"/>
    </source>
</evidence>
<reference evidence="4 5" key="1">
    <citation type="submission" date="2018-07" db="EMBL/GenBank/DDBJ databases">
        <title>Genome sequencing of oomycete isolates from Chile give support for New Zealand origin for Phytophthora kernoviae and make available the first Nothophytophthora sp. genome.</title>
        <authorList>
            <person name="Studholme D.J."/>
            <person name="Sanfuentes E."/>
            <person name="Panda P."/>
            <person name="Hill R."/>
            <person name="Sambles C."/>
            <person name="Grant M."/>
            <person name="Williams N.M."/>
            <person name="Mcdougal R.L."/>
        </authorList>
    </citation>
    <scope>NUCLEOTIDE SEQUENCE [LARGE SCALE GENOMIC DNA]</scope>
    <source>
        <strain evidence="2">Chile6</strain>
        <strain evidence="3">Chile7</strain>
    </source>
</reference>
<dbReference type="AlphaFoldDB" id="A0A3F2RCG4"/>
<gene>
    <name evidence="3" type="ORF">BBJ29_009987</name>
    <name evidence="2" type="ORF">BBP00_00009948</name>
</gene>
<dbReference type="Proteomes" id="UP000284657">
    <property type="component" value="Unassembled WGS sequence"/>
</dbReference>
<dbReference type="EMBL" id="MBDO02000985">
    <property type="protein sequence ID" value="RLN51240.1"/>
    <property type="molecule type" value="Genomic_DNA"/>
</dbReference>
<proteinExistence type="predicted"/>
<comment type="caution">
    <text evidence="2">The sequence shown here is derived from an EMBL/GenBank/DDBJ whole genome shotgun (WGS) entry which is preliminary data.</text>
</comment>
<evidence type="ECO:0000313" key="4">
    <source>
        <dbReference type="Proteomes" id="UP000277300"/>
    </source>
</evidence>
<sequence length="194" mass="21560">MMDLYSFPQFKACGYRRYQRRGELQFHRRRPDRGLTHVLLRDDLCFGGMMASRSTNPRTGSFVGGVVGTTTSMVQYVTATVDSTVNEVTDNDESYGEWSHGHSKVDGGPGDGYSRVNGGPDDGYVELDHAGPNYHGGFDSGLDNFYDEDLMNTAVRVSSVPVQEFVGLPHWDYSIVAAHRERVQGHERSNEVAS</sequence>
<evidence type="ECO:0000256" key="1">
    <source>
        <dbReference type="SAM" id="MobiDB-lite"/>
    </source>
</evidence>
<organism evidence="2 4">
    <name type="scientific">Phytophthora kernoviae</name>
    <dbReference type="NCBI Taxonomy" id="325452"/>
    <lineage>
        <taxon>Eukaryota</taxon>
        <taxon>Sar</taxon>
        <taxon>Stramenopiles</taxon>
        <taxon>Oomycota</taxon>
        <taxon>Peronosporomycetes</taxon>
        <taxon>Peronosporales</taxon>
        <taxon>Peronosporaceae</taxon>
        <taxon>Phytophthora</taxon>
    </lineage>
</organism>
<feature type="region of interest" description="Disordered" evidence="1">
    <location>
        <begin position="94"/>
        <end position="121"/>
    </location>
</feature>
<evidence type="ECO:0000313" key="2">
    <source>
        <dbReference type="EMBL" id="RLN51240.1"/>
    </source>
</evidence>
<dbReference type="EMBL" id="MBAD02000961">
    <property type="protein sequence ID" value="RLN60611.1"/>
    <property type="molecule type" value="Genomic_DNA"/>
</dbReference>
<evidence type="ECO:0000313" key="5">
    <source>
        <dbReference type="Proteomes" id="UP000284657"/>
    </source>
</evidence>
<name>A0A3F2RCG4_9STRA</name>
<protein>
    <submittedName>
        <fullName evidence="2">Uncharacterized protein</fullName>
    </submittedName>
</protein>